<accession>A0ABT1E4T6</accession>
<evidence type="ECO:0000313" key="3">
    <source>
        <dbReference type="Proteomes" id="UP001523369"/>
    </source>
</evidence>
<feature type="region of interest" description="Disordered" evidence="1">
    <location>
        <begin position="195"/>
        <end position="229"/>
    </location>
</feature>
<name>A0ABT1E4T6_9ACTN</name>
<sequence length="255" mass="29079">MSMSDAALLRRAGDLKGELVAFSQQPRYDRAASSFLAQYGNGLEDADEQRWMLLWDCFILEHRLANGRTVVEQFVDARPDLPEVEREMVLGWRDVVQGPFEVQRKDGSALVVESLVDDLTYRVRSNMGPAVFKQMPRRSFIIARLVAVGDEWMLSGPVQILRGSERDIAYQLALDMSLRTPQAVFRNPEKLAQAWEHQRADRHGSSSSSAPTCWWSRGTRHKSGSTATTRTAVTRFSGRTRRTSLLRCRCRCRRM</sequence>
<protein>
    <submittedName>
        <fullName evidence="2">Uncharacterized protein</fullName>
    </submittedName>
</protein>
<evidence type="ECO:0000256" key="1">
    <source>
        <dbReference type="SAM" id="MobiDB-lite"/>
    </source>
</evidence>
<evidence type="ECO:0000313" key="2">
    <source>
        <dbReference type="EMBL" id="MCO8278010.1"/>
    </source>
</evidence>
<dbReference type="Proteomes" id="UP001523369">
    <property type="component" value="Unassembled WGS sequence"/>
</dbReference>
<gene>
    <name evidence="2" type="ORF">M1L60_46305</name>
</gene>
<dbReference type="EMBL" id="JAMYJR010000076">
    <property type="protein sequence ID" value="MCO8278010.1"/>
    <property type="molecule type" value="Genomic_DNA"/>
</dbReference>
<proteinExistence type="predicted"/>
<reference evidence="2 3" key="1">
    <citation type="submission" date="2022-06" db="EMBL/GenBank/DDBJ databases">
        <title>New Species of the Genus Actinoplanes, ActinopZanes ferrugineus.</title>
        <authorList>
            <person name="Ding P."/>
        </authorList>
    </citation>
    <scope>NUCLEOTIDE SEQUENCE [LARGE SCALE GENOMIC DNA]</scope>
    <source>
        <strain evidence="2 3">TRM88003</strain>
    </source>
</reference>
<dbReference type="RefSeq" id="WP_253244011.1">
    <property type="nucleotide sequence ID" value="NZ_JAMYJR010000076.1"/>
</dbReference>
<organism evidence="2 3">
    <name type="scientific">Paractinoplanes aksuensis</name>
    <dbReference type="NCBI Taxonomy" id="2939490"/>
    <lineage>
        <taxon>Bacteria</taxon>
        <taxon>Bacillati</taxon>
        <taxon>Actinomycetota</taxon>
        <taxon>Actinomycetes</taxon>
        <taxon>Micromonosporales</taxon>
        <taxon>Micromonosporaceae</taxon>
        <taxon>Paractinoplanes</taxon>
    </lineage>
</organism>
<comment type="caution">
    <text evidence="2">The sequence shown here is derived from an EMBL/GenBank/DDBJ whole genome shotgun (WGS) entry which is preliminary data.</text>
</comment>
<keyword evidence="3" id="KW-1185">Reference proteome</keyword>